<proteinExistence type="predicted"/>
<dbReference type="InterPro" id="IPR036388">
    <property type="entry name" value="WH-like_DNA-bd_sf"/>
</dbReference>
<protein>
    <recommendedName>
        <fullName evidence="1">HTH iclR-type domain-containing protein</fullName>
    </recommendedName>
</protein>
<evidence type="ECO:0000313" key="3">
    <source>
        <dbReference type="Proteomes" id="UP000019226"/>
    </source>
</evidence>
<reference evidence="3" key="1">
    <citation type="submission" date="2013-02" db="EMBL/GenBank/DDBJ databases">
        <title>The complete genome sequence of Corynebacterium casei LMG S-19264 (=DSM 44701).</title>
        <authorList>
            <person name="Ruckert C."/>
            <person name="Albersmeier A."/>
            <person name="Kalinowski J."/>
        </authorList>
    </citation>
    <scope>NUCLEOTIDE SEQUENCE [LARGE SCALE GENOMIC DNA]</scope>
    <source>
        <strain evidence="3">LMG S-19264</strain>
    </source>
</reference>
<evidence type="ECO:0000259" key="1">
    <source>
        <dbReference type="Pfam" id="PF09339"/>
    </source>
</evidence>
<dbReference type="InterPro" id="IPR005471">
    <property type="entry name" value="Tscrpt_reg_IclR_N"/>
</dbReference>
<evidence type="ECO:0000313" key="2">
    <source>
        <dbReference type="EMBL" id="AHI20313.1"/>
    </source>
</evidence>
<keyword evidence="3" id="KW-1185">Reference proteome</keyword>
<name>A0ABM5PQU1_9CORY</name>
<dbReference type="Proteomes" id="UP000019226">
    <property type="component" value="Chromosome"/>
</dbReference>
<dbReference type="InterPro" id="IPR036390">
    <property type="entry name" value="WH_DNA-bd_sf"/>
</dbReference>
<dbReference type="RefSeq" id="WP_006823395.1">
    <property type="nucleotide sequence ID" value="NZ_CP004350.1"/>
</dbReference>
<accession>A0ABM5PQU1</accession>
<dbReference type="Pfam" id="PF09339">
    <property type="entry name" value="HTH_IclR"/>
    <property type="match status" value="1"/>
</dbReference>
<dbReference type="GeneID" id="82877884"/>
<organism evidence="2 3">
    <name type="scientific">Corynebacterium casei LMG S-19264</name>
    <dbReference type="NCBI Taxonomy" id="1285583"/>
    <lineage>
        <taxon>Bacteria</taxon>
        <taxon>Bacillati</taxon>
        <taxon>Actinomycetota</taxon>
        <taxon>Actinomycetes</taxon>
        <taxon>Mycobacteriales</taxon>
        <taxon>Corynebacteriaceae</taxon>
        <taxon>Corynebacterium</taxon>
    </lineage>
</organism>
<dbReference type="EMBL" id="CP004350">
    <property type="protein sequence ID" value="AHI20313.1"/>
    <property type="molecule type" value="Genomic_DNA"/>
</dbReference>
<feature type="domain" description="HTH iclR-type" evidence="1">
    <location>
        <begin position="27"/>
        <end position="69"/>
    </location>
</feature>
<dbReference type="SUPFAM" id="SSF46785">
    <property type="entry name" value="Winged helix' DNA-binding domain"/>
    <property type="match status" value="1"/>
</dbReference>
<gene>
    <name evidence="2" type="ORF">CCASEI_08750</name>
</gene>
<dbReference type="Gene3D" id="1.10.10.10">
    <property type="entry name" value="Winged helix-like DNA-binding domain superfamily/Winged helix DNA-binding domain"/>
    <property type="match status" value="1"/>
</dbReference>
<sequence>MDAVFAAPPSTTRLFPESLSLSAKQREVLDTLNGYPNGTGAAEISTVLGVHVNTVRGHLEELEEQGLVRVSSAPSGGRGRPTLVFQVRMPDVVGVAQEYLCLIKILVEAMEPEGEITREDHARARDIGRRWAQEVPSQLGDTDGHDNAIASLLMLFRQMGPDPLKQRAPHPVEESTAGTVIQLNACPLVKAGSQPSQFICAVHEAYLRETLDEQLKGKIRLTLFPRSARASCDIVAIPCSAHQCSTGVSTSAPSASA</sequence>